<feature type="chain" id="PRO_5003330347" description="Lipoprotein" evidence="1">
    <location>
        <begin position="24"/>
        <end position="237"/>
    </location>
</feature>
<proteinExistence type="predicted"/>
<dbReference type="RefSeq" id="WP_013784198.1">
    <property type="nucleotide sequence ID" value="NC_015554.1"/>
</dbReference>
<dbReference type="eggNOG" id="ENOG5033YE3">
    <property type="taxonomic scope" value="Bacteria"/>
</dbReference>
<evidence type="ECO:0008006" key="4">
    <source>
        <dbReference type="Google" id="ProtNLM"/>
    </source>
</evidence>
<accession>F5Z867</accession>
<sequence length="237" mass="27259">MQKKLKYIALISLVIWLSGCASSRHLPKVENAEKSFSERMATYKAKKCCKSMSELIVTEFDDELIFTMEENENLISLDGKETNYMLFGVTERSEKLYYGIRSFYVDHKFAFIPKVSVLDKSFNVLGSTHPSFIQYQHQSLVWDDSHFLLYFSIDNSKNSDVAYVVIHQQEELGSKFQISPRESTNIETTFINGQPISYSQNATSFSFPTLVSPSGILVLQKLNSWNKPVNNSIFYQF</sequence>
<dbReference type="AlphaFoldDB" id="F5Z867"/>
<gene>
    <name evidence="2" type="ordered locus">ambt_08660</name>
</gene>
<dbReference type="KEGG" id="alt:ambt_08660"/>
<evidence type="ECO:0000313" key="3">
    <source>
        <dbReference type="Proteomes" id="UP000000683"/>
    </source>
</evidence>
<reference evidence="2 3" key="1">
    <citation type="journal article" date="2011" name="J. Bacteriol.">
        <title>Complete genome sequence of the polycyclic aromatic hydrocarbon-degrading bacterium Alteromonas sp. strain SN2.</title>
        <authorList>
            <person name="Jin H.M."/>
            <person name="Jeong H."/>
            <person name="Moon E.J."/>
            <person name="Math R.K."/>
            <person name="Lee K."/>
            <person name="Kim H.J."/>
            <person name="Jeon C.O."/>
            <person name="Oh T.K."/>
            <person name="Kim J.F."/>
        </authorList>
    </citation>
    <scope>NUCLEOTIDE SEQUENCE [LARGE SCALE GENOMIC DNA]</scope>
    <source>
        <strain evidence="3">JCM 17741 / KACC 18427 / KCTC 11700BP / SN2</strain>
    </source>
</reference>
<evidence type="ECO:0000313" key="2">
    <source>
        <dbReference type="EMBL" id="AEF03260.1"/>
    </source>
</evidence>
<keyword evidence="3" id="KW-1185">Reference proteome</keyword>
<feature type="signal peptide" evidence="1">
    <location>
        <begin position="1"/>
        <end position="23"/>
    </location>
</feature>
<organism evidence="2 3">
    <name type="scientific">Alteromonas naphthalenivorans</name>
    <dbReference type="NCBI Taxonomy" id="715451"/>
    <lineage>
        <taxon>Bacteria</taxon>
        <taxon>Pseudomonadati</taxon>
        <taxon>Pseudomonadota</taxon>
        <taxon>Gammaproteobacteria</taxon>
        <taxon>Alteromonadales</taxon>
        <taxon>Alteromonadaceae</taxon>
        <taxon>Alteromonas/Salinimonas group</taxon>
        <taxon>Alteromonas</taxon>
    </lineage>
</organism>
<dbReference type="PROSITE" id="PS51257">
    <property type="entry name" value="PROKAR_LIPOPROTEIN"/>
    <property type="match status" value="1"/>
</dbReference>
<keyword evidence="1" id="KW-0732">Signal</keyword>
<evidence type="ECO:0000256" key="1">
    <source>
        <dbReference type="SAM" id="SignalP"/>
    </source>
</evidence>
<dbReference type="Proteomes" id="UP000000683">
    <property type="component" value="Chromosome"/>
</dbReference>
<dbReference type="HOGENOM" id="CLU_1168731_0_0_6"/>
<name>F5Z867_ALTNA</name>
<protein>
    <recommendedName>
        <fullName evidence="4">Lipoprotein</fullName>
    </recommendedName>
</protein>
<dbReference type="EMBL" id="CP002339">
    <property type="protein sequence ID" value="AEF03260.1"/>
    <property type="molecule type" value="Genomic_DNA"/>
</dbReference>